<dbReference type="PROSITE" id="PS51371">
    <property type="entry name" value="CBS"/>
    <property type="match status" value="1"/>
</dbReference>
<dbReference type="InterPro" id="IPR000644">
    <property type="entry name" value="CBS_dom"/>
</dbReference>
<feature type="transmembrane region" description="Helical" evidence="14">
    <location>
        <begin position="108"/>
        <end position="130"/>
    </location>
</feature>
<organism evidence="19 20">
    <name type="scientific">Roseospira goensis</name>
    <dbReference type="NCBI Taxonomy" id="391922"/>
    <lineage>
        <taxon>Bacteria</taxon>
        <taxon>Pseudomonadati</taxon>
        <taxon>Pseudomonadota</taxon>
        <taxon>Alphaproteobacteria</taxon>
        <taxon>Rhodospirillales</taxon>
        <taxon>Rhodospirillaceae</taxon>
        <taxon>Roseospira</taxon>
    </lineage>
</organism>
<keyword evidence="9 14" id="KW-0862">Zinc</keyword>
<dbReference type="GO" id="GO:0005886">
    <property type="term" value="C:plasma membrane"/>
    <property type="evidence" value="ECO:0007669"/>
    <property type="project" value="UniProtKB-SubCell"/>
</dbReference>
<evidence type="ECO:0000256" key="6">
    <source>
        <dbReference type="ARBA" id="ARBA00022723"/>
    </source>
</evidence>
<evidence type="ECO:0000256" key="13">
    <source>
        <dbReference type="ARBA" id="ARBA00023136"/>
    </source>
</evidence>
<evidence type="ECO:0000256" key="5">
    <source>
        <dbReference type="ARBA" id="ARBA00022692"/>
    </source>
</evidence>
<feature type="binding site" evidence="16">
    <location>
        <position position="72"/>
    </location>
    <ligand>
        <name>Zn(2+)</name>
        <dbReference type="ChEBI" id="CHEBI:29105"/>
        <note>catalytic</note>
    </ligand>
</feature>
<dbReference type="InterPro" id="IPR008915">
    <property type="entry name" value="Peptidase_M50"/>
</dbReference>
<evidence type="ECO:0000256" key="8">
    <source>
        <dbReference type="ARBA" id="ARBA00022801"/>
    </source>
</evidence>
<keyword evidence="5 14" id="KW-0812">Transmembrane</keyword>
<evidence type="ECO:0000256" key="14">
    <source>
        <dbReference type="PIRNR" id="PIRNR006404"/>
    </source>
</evidence>
<evidence type="ECO:0000256" key="10">
    <source>
        <dbReference type="ARBA" id="ARBA00022989"/>
    </source>
</evidence>
<feature type="transmembrane region" description="Helical" evidence="14">
    <location>
        <begin position="20"/>
        <end position="38"/>
    </location>
</feature>
<evidence type="ECO:0000313" key="19">
    <source>
        <dbReference type="EMBL" id="MBB4285692.1"/>
    </source>
</evidence>
<feature type="active site" evidence="15">
    <location>
        <position position="69"/>
    </location>
</feature>
<dbReference type="Gene3D" id="3.10.580.10">
    <property type="entry name" value="CBS-domain"/>
    <property type="match status" value="1"/>
</dbReference>
<keyword evidence="6 14" id="KW-0479">Metal-binding</keyword>
<feature type="domain" description="CBS" evidence="18">
    <location>
        <begin position="316"/>
        <end position="373"/>
    </location>
</feature>
<comment type="similarity">
    <text evidence="2 14">Belongs to the peptidase M50B family.</text>
</comment>
<evidence type="ECO:0000256" key="16">
    <source>
        <dbReference type="PIRSR" id="PIRSR006404-2"/>
    </source>
</evidence>
<keyword evidence="10 14" id="KW-1133">Transmembrane helix</keyword>
<accession>A0A7W6WKT6</accession>
<dbReference type="InterPro" id="IPR016483">
    <property type="entry name" value="UCP006404_Pept_M50_CBS"/>
</dbReference>
<evidence type="ECO:0000313" key="20">
    <source>
        <dbReference type="Proteomes" id="UP000555728"/>
    </source>
</evidence>
<feature type="binding site" evidence="16">
    <location>
        <position position="68"/>
    </location>
    <ligand>
        <name>Zn(2+)</name>
        <dbReference type="ChEBI" id="CHEBI:29105"/>
        <note>catalytic</note>
    </ligand>
</feature>
<dbReference type="PANTHER" id="PTHR39188">
    <property type="entry name" value="MEMBRANE-ASSOCIATED ZINC METALLOPROTEASE M50B"/>
    <property type="match status" value="1"/>
</dbReference>
<evidence type="ECO:0000259" key="18">
    <source>
        <dbReference type="PROSITE" id="PS51371"/>
    </source>
</evidence>
<evidence type="ECO:0000256" key="1">
    <source>
        <dbReference type="ARBA" id="ARBA00004651"/>
    </source>
</evidence>
<dbReference type="CDD" id="cd06164">
    <property type="entry name" value="S2P-M50_SpoIVFB_CBS"/>
    <property type="match status" value="1"/>
</dbReference>
<keyword evidence="8 14" id="KW-0378">Hydrolase</keyword>
<keyword evidence="12 17" id="KW-0129">CBS domain</keyword>
<dbReference type="RefSeq" id="WP_184433343.1">
    <property type="nucleotide sequence ID" value="NZ_JACIGI010000009.1"/>
</dbReference>
<feature type="transmembrane region" description="Helical" evidence="14">
    <location>
        <begin position="150"/>
        <end position="168"/>
    </location>
</feature>
<evidence type="ECO:0000256" key="2">
    <source>
        <dbReference type="ARBA" id="ARBA00007931"/>
    </source>
</evidence>
<keyword evidence="20" id="KW-1185">Reference proteome</keyword>
<gene>
    <name evidence="19" type="ORF">GGD88_001412</name>
</gene>
<evidence type="ECO:0000256" key="17">
    <source>
        <dbReference type="PROSITE-ProRule" id="PRU00703"/>
    </source>
</evidence>
<comment type="caution">
    <text evidence="19">The sequence shown here is derived from an EMBL/GenBank/DDBJ whole genome shotgun (WGS) entry which is preliminary data.</text>
</comment>
<feature type="transmembrane region" description="Helical" evidence="14">
    <location>
        <begin position="189"/>
        <end position="210"/>
    </location>
</feature>
<sequence length="376" mass="40208">MFGRTLRLFRVFGFEVRVNVSWAFLAILIAISLARGFFPATYAGWPAATYWWMAAAGVIGVFASIVIHELSHSLAARAMGMEMKGITLFLFGGMAEMDQEPASAKGELVMALAGPAISLVLAALLLGLAALGRGPEGAGPAVAVIDYLGWLNLILAVFNLIPAFPMDGGRALRATLWAISKDLRWATRWASRMGALFGLALIVLGVVSALQGAFVAGLWWILIGMFIRAAASGSYQQMEIRRLMTGVRAEDVMHPLTEAVPADMTLAALVDRYVYATQQPAFPVVEDGGLVGVIGLAEIRTVPRADWETTPVRAVMIPADRAEIVAPTTDAMDAVAKLQTHAVDALIVADGHRPVGVLAQSDVLKLLSLKMDLEAR</sequence>
<dbReference type="EMBL" id="JACIGI010000009">
    <property type="protein sequence ID" value="MBB4285692.1"/>
    <property type="molecule type" value="Genomic_DNA"/>
</dbReference>
<evidence type="ECO:0000256" key="15">
    <source>
        <dbReference type="PIRSR" id="PIRSR006404-1"/>
    </source>
</evidence>
<evidence type="ECO:0000256" key="7">
    <source>
        <dbReference type="ARBA" id="ARBA00022737"/>
    </source>
</evidence>
<keyword evidence="4 14" id="KW-0645">Protease</keyword>
<comment type="cofactor">
    <cofactor evidence="14 16">
        <name>Zn(2+)</name>
        <dbReference type="ChEBI" id="CHEBI:29105"/>
    </cofactor>
    <text evidence="14 16">Binds 1 zinc ion per subunit.</text>
</comment>
<evidence type="ECO:0000256" key="11">
    <source>
        <dbReference type="ARBA" id="ARBA00023049"/>
    </source>
</evidence>
<dbReference type="GO" id="GO:0008237">
    <property type="term" value="F:metallopeptidase activity"/>
    <property type="evidence" value="ECO:0007669"/>
    <property type="project" value="UniProtKB-UniRule"/>
</dbReference>
<dbReference type="Pfam" id="PF00571">
    <property type="entry name" value="CBS"/>
    <property type="match status" value="2"/>
</dbReference>
<evidence type="ECO:0000256" key="4">
    <source>
        <dbReference type="ARBA" id="ARBA00022670"/>
    </source>
</evidence>
<dbReference type="AlphaFoldDB" id="A0A7W6WKT6"/>
<dbReference type="InterPro" id="IPR046342">
    <property type="entry name" value="CBS_dom_sf"/>
</dbReference>
<keyword evidence="11 14" id="KW-0482">Metalloprotease</keyword>
<dbReference type="Proteomes" id="UP000555728">
    <property type="component" value="Unassembled WGS sequence"/>
</dbReference>
<evidence type="ECO:0000256" key="12">
    <source>
        <dbReference type="ARBA" id="ARBA00023122"/>
    </source>
</evidence>
<dbReference type="PANTHER" id="PTHR39188:SF3">
    <property type="entry name" value="STAGE IV SPORULATION PROTEIN FB"/>
    <property type="match status" value="1"/>
</dbReference>
<reference evidence="19 20" key="1">
    <citation type="submission" date="2020-08" db="EMBL/GenBank/DDBJ databases">
        <title>Genome sequencing of Purple Non-Sulfur Bacteria from various extreme environments.</title>
        <authorList>
            <person name="Mayer M."/>
        </authorList>
    </citation>
    <scope>NUCLEOTIDE SEQUENCE [LARGE SCALE GENOMIC DNA]</scope>
    <source>
        <strain evidence="19 20">JA135</strain>
    </source>
</reference>
<protein>
    <recommendedName>
        <fullName evidence="14">Zinc metalloprotease</fullName>
    </recommendedName>
</protein>
<comment type="subcellular location">
    <subcellularLocation>
        <location evidence="1 14">Cell membrane</location>
        <topology evidence="1 14">Multi-pass membrane protein</topology>
    </subcellularLocation>
</comment>
<dbReference type="Pfam" id="PF02163">
    <property type="entry name" value="Peptidase_M50"/>
    <property type="match status" value="2"/>
</dbReference>
<dbReference type="PIRSF" id="PIRSF006404">
    <property type="entry name" value="UCP006404_Pept_M50_CBS"/>
    <property type="match status" value="1"/>
</dbReference>
<keyword evidence="7" id="KW-0677">Repeat</keyword>
<dbReference type="GO" id="GO:0006508">
    <property type="term" value="P:proteolysis"/>
    <property type="evidence" value="ECO:0007669"/>
    <property type="project" value="UniProtKB-KW"/>
</dbReference>
<name>A0A7W6WKT6_9PROT</name>
<keyword evidence="3 14" id="KW-1003">Cell membrane</keyword>
<dbReference type="GO" id="GO:0046872">
    <property type="term" value="F:metal ion binding"/>
    <property type="evidence" value="ECO:0007669"/>
    <property type="project" value="UniProtKB-UniRule"/>
</dbReference>
<evidence type="ECO:0000256" key="3">
    <source>
        <dbReference type="ARBA" id="ARBA00022475"/>
    </source>
</evidence>
<proteinExistence type="inferred from homology"/>
<feature type="transmembrane region" description="Helical" evidence="14">
    <location>
        <begin position="50"/>
        <end position="68"/>
    </location>
</feature>
<keyword evidence="13 14" id="KW-0472">Membrane</keyword>
<dbReference type="SMART" id="SM00116">
    <property type="entry name" value="CBS"/>
    <property type="match status" value="1"/>
</dbReference>
<feature type="binding site" evidence="16">
    <location>
        <position position="167"/>
    </location>
    <ligand>
        <name>Zn(2+)</name>
        <dbReference type="ChEBI" id="CHEBI:29105"/>
        <note>catalytic</note>
    </ligand>
</feature>
<evidence type="ECO:0000256" key="9">
    <source>
        <dbReference type="ARBA" id="ARBA00022833"/>
    </source>
</evidence>
<dbReference type="SUPFAM" id="SSF54631">
    <property type="entry name" value="CBS-domain pair"/>
    <property type="match status" value="1"/>
</dbReference>